<comment type="caution">
    <text evidence="1">The sequence shown here is derived from an EMBL/GenBank/DDBJ whole genome shotgun (WGS) entry which is preliminary data.</text>
</comment>
<evidence type="ECO:0000313" key="2">
    <source>
        <dbReference type="Proteomes" id="UP001607302"/>
    </source>
</evidence>
<dbReference type="Proteomes" id="UP001607302">
    <property type="component" value="Unassembled WGS sequence"/>
</dbReference>
<evidence type="ECO:0008006" key="3">
    <source>
        <dbReference type="Google" id="ProtNLM"/>
    </source>
</evidence>
<name>A0ABD2BK29_VESSQ</name>
<keyword evidence="2" id="KW-1185">Reference proteome</keyword>
<accession>A0ABD2BK29</accession>
<dbReference type="EMBL" id="JAUDFV010000075">
    <property type="protein sequence ID" value="KAL2733134.1"/>
    <property type="molecule type" value="Genomic_DNA"/>
</dbReference>
<dbReference type="AlphaFoldDB" id="A0ABD2BK29"/>
<organism evidence="1 2">
    <name type="scientific">Vespula squamosa</name>
    <name type="common">Southern yellow jacket</name>
    <name type="synonym">Wasp</name>
    <dbReference type="NCBI Taxonomy" id="30214"/>
    <lineage>
        <taxon>Eukaryota</taxon>
        <taxon>Metazoa</taxon>
        <taxon>Ecdysozoa</taxon>
        <taxon>Arthropoda</taxon>
        <taxon>Hexapoda</taxon>
        <taxon>Insecta</taxon>
        <taxon>Pterygota</taxon>
        <taxon>Neoptera</taxon>
        <taxon>Endopterygota</taxon>
        <taxon>Hymenoptera</taxon>
        <taxon>Apocrita</taxon>
        <taxon>Aculeata</taxon>
        <taxon>Vespoidea</taxon>
        <taxon>Vespidae</taxon>
        <taxon>Vespinae</taxon>
        <taxon>Vespula</taxon>
    </lineage>
</organism>
<gene>
    <name evidence="1" type="ORF">V1478_004169</name>
</gene>
<proteinExistence type="predicted"/>
<evidence type="ECO:0000313" key="1">
    <source>
        <dbReference type="EMBL" id="KAL2733134.1"/>
    </source>
</evidence>
<sequence>MKARLHWMKQEDKRHRICGEKEKKIEHVLYECAETRSTRDDFKRILGNVLDFHRHVSNNIPV</sequence>
<protein>
    <recommendedName>
        <fullName evidence="3">Reverse transcriptase zinc-binding domain-containing protein</fullName>
    </recommendedName>
</protein>
<reference evidence="1 2" key="1">
    <citation type="journal article" date="2024" name="Ann. Entomol. Soc. Am.">
        <title>Genomic analyses of the southern and eastern yellowjacket wasps (Hymenoptera: Vespidae) reveal evolutionary signatures of social life.</title>
        <authorList>
            <person name="Catto M.A."/>
            <person name="Caine P.B."/>
            <person name="Orr S.E."/>
            <person name="Hunt B.G."/>
            <person name="Goodisman M.A.D."/>
        </authorList>
    </citation>
    <scope>NUCLEOTIDE SEQUENCE [LARGE SCALE GENOMIC DNA]</scope>
    <source>
        <strain evidence="1">233</strain>
        <tissue evidence="1">Head and thorax</tissue>
    </source>
</reference>